<feature type="domain" description="PAR14-like first RRM" evidence="8">
    <location>
        <begin position="11"/>
        <end position="85"/>
    </location>
</feature>
<comment type="caution">
    <text evidence="9">The sequence shown here is derived from an EMBL/GenBank/DDBJ whole genome shotgun (WGS) entry which is preliminary data.</text>
</comment>
<dbReference type="Gene3D" id="3.30.70.330">
    <property type="match status" value="1"/>
</dbReference>
<dbReference type="GO" id="GO:0007219">
    <property type="term" value="P:Notch signaling pathway"/>
    <property type="evidence" value="ECO:0007669"/>
    <property type="project" value="InterPro"/>
</dbReference>
<organism evidence="9 10">
    <name type="scientific">Rhinolophus ferrumequinum</name>
    <name type="common">Greater horseshoe bat</name>
    <dbReference type="NCBI Taxonomy" id="59479"/>
    <lineage>
        <taxon>Eukaryota</taxon>
        <taxon>Metazoa</taxon>
        <taxon>Chordata</taxon>
        <taxon>Craniata</taxon>
        <taxon>Vertebrata</taxon>
        <taxon>Euteleostomi</taxon>
        <taxon>Mammalia</taxon>
        <taxon>Eutheria</taxon>
        <taxon>Laurasiatheria</taxon>
        <taxon>Chiroptera</taxon>
        <taxon>Yinpterochiroptera</taxon>
        <taxon>Rhinolophoidea</taxon>
        <taxon>Rhinolophidae</taxon>
        <taxon>Rhinolophinae</taxon>
        <taxon>Rhinolophus</taxon>
    </lineage>
</organism>
<dbReference type="Pfam" id="PF23222">
    <property type="entry name" value="RRM_PARP14_1"/>
    <property type="match status" value="1"/>
</dbReference>
<dbReference type="EMBL" id="JACAGC010000002">
    <property type="protein sequence ID" value="KAF6384623.1"/>
    <property type="molecule type" value="Genomic_DNA"/>
</dbReference>
<dbReference type="EC" id="2.3.2.27" evidence="5"/>
<dbReference type="GO" id="GO:0061630">
    <property type="term" value="F:ubiquitin protein ligase activity"/>
    <property type="evidence" value="ECO:0007669"/>
    <property type="project" value="UniProtKB-UniRule"/>
</dbReference>
<evidence type="ECO:0000259" key="8">
    <source>
        <dbReference type="Pfam" id="PF23222"/>
    </source>
</evidence>
<feature type="domain" description="Deltex C-terminal" evidence="7">
    <location>
        <begin position="126"/>
        <end position="228"/>
    </location>
</feature>
<evidence type="ECO:0000256" key="5">
    <source>
        <dbReference type="RuleBase" id="RU367105"/>
    </source>
</evidence>
<gene>
    <name evidence="9" type="ORF">mRhiFer1_004187</name>
</gene>
<keyword evidence="4 5" id="KW-0479">Metal-binding</keyword>
<evidence type="ECO:0000256" key="3">
    <source>
        <dbReference type="ARBA" id="ARBA00022679"/>
    </source>
</evidence>
<comment type="similarity">
    <text evidence="5">Belongs to the Deltex family.</text>
</comment>
<dbReference type="InterPro" id="IPR039398">
    <property type="entry name" value="Deltex_fam"/>
</dbReference>
<proteinExistence type="inferred from homology"/>
<dbReference type="Gene3D" id="3.30.390.130">
    <property type="match status" value="1"/>
</dbReference>
<dbReference type="GO" id="GO:0005737">
    <property type="term" value="C:cytoplasm"/>
    <property type="evidence" value="ECO:0007669"/>
    <property type="project" value="UniProtKB-SubCell"/>
</dbReference>
<comment type="catalytic activity">
    <reaction evidence="1 5">
        <text>S-ubiquitinyl-[E2 ubiquitin-conjugating enzyme]-L-cysteine + [acceptor protein]-L-lysine = [E2 ubiquitin-conjugating enzyme]-L-cysteine + N(6)-ubiquitinyl-[acceptor protein]-L-lysine.</text>
        <dbReference type="EC" id="2.3.2.27"/>
    </reaction>
</comment>
<dbReference type="InterPro" id="IPR012677">
    <property type="entry name" value="Nucleotide-bd_a/b_plait_sf"/>
</dbReference>
<comment type="subcellular location">
    <subcellularLocation>
        <location evidence="5">Cytoplasm</location>
    </subcellularLocation>
</comment>
<dbReference type="Pfam" id="PF18102">
    <property type="entry name" value="DTC"/>
    <property type="match status" value="1"/>
</dbReference>
<dbReference type="GO" id="GO:0016567">
    <property type="term" value="P:protein ubiquitination"/>
    <property type="evidence" value="ECO:0007669"/>
    <property type="project" value="UniProtKB-UniRule"/>
</dbReference>
<dbReference type="PANTHER" id="PTHR12622">
    <property type="entry name" value="DELTEX-RELATED"/>
    <property type="match status" value="1"/>
</dbReference>
<keyword evidence="5" id="KW-0963">Cytoplasm</keyword>
<comment type="pathway">
    <text evidence="2 5">Protein modification; protein ubiquitination.</text>
</comment>
<evidence type="ECO:0000256" key="6">
    <source>
        <dbReference type="SAM" id="MobiDB-lite"/>
    </source>
</evidence>
<accession>A0A7J8ADK9</accession>
<dbReference type="Proteomes" id="UP000585614">
    <property type="component" value="Unassembled WGS sequence"/>
</dbReference>
<reference evidence="9 10" key="1">
    <citation type="journal article" date="2020" name="Nature">
        <title>Six reference-quality genomes reveal evolution of bat adaptations.</title>
        <authorList>
            <person name="Jebb D."/>
            <person name="Huang Z."/>
            <person name="Pippel M."/>
            <person name="Hughes G.M."/>
            <person name="Lavrichenko K."/>
            <person name="Devanna P."/>
            <person name="Winkler S."/>
            <person name="Jermiin L.S."/>
            <person name="Skirmuntt E.C."/>
            <person name="Katzourakis A."/>
            <person name="Burkitt-Gray L."/>
            <person name="Ray D.A."/>
            <person name="Sullivan K.A.M."/>
            <person name="Roscito J.G."/>
            <person name="Kirilenko B.M."/>
            <person name="Davalos L.M."/>
            <person name="Corthals A.P."/>
            <person name="Power M.L."/>
            <person name="Jones G."/>
            <person name="Ransome R.D."/>
            <person name="Dechmann D.K.N."/>
            <person name="Locatelli A.G."/>
            <person name="Puechmaille S.J."/>
            <person name="Fedrigo O."/>
            <person name="Jarvis E.D."/>
            <person name="Hiller M."/>
            <person name="Vernes S.C."/>
            <person name="Myers E.W."/>
            <person name="Teeling E.C."/>
        </authorList>
    </citation>
    <scope>NUCLEOTIDE SEQUENCE [LARGE SCALE GENOMIC DNA]</scope>
    <source>
        <strain evidence="9">MRhiFer1</strain>
        <tissue evidence="9">Lung</tissue>
    </source>
</reference>
<keyword evidence="5" id="KW-0863">Zinc-finger</keyword>
<evidence type="ECO:0000259" key="7">
    <source>
        <dbReference type="Pfam" id="PF18102"/>
    </source>
</evidence>
<evidence type="ECO:0000256" key="1">
    <source>
        <dbReference type="ARBA" id="ARBA00000900"/>
    </source>
</evidence>
<protein>
    <recommendedName>
        <fullName evidence="5">E3 ubiquitin-protein ligase</fullName>
        <ecNumber evidence="5">2.3.2.27</ecNumber>
    </recommendedName>
</protein>
<dbReference type="GO" id="GO:0008270">
    <property type="term" value="F:zinc ion binding"/>
    <property type="evidence" value="ECO:0007669"/>
    <property type="project" value="UniProtKB-KW"/>
</dbReference>
<dbReference type="InterPro" id="IPR057051">
    <property type="entry name" value="PARP14_RPM_1"/>
</dbReference>
<dbReference type="AlphaFoldDB" id="A0A7J8ADK9"/>
<feature type="region of interest" description="Disordered" evidence="6">
    <location>
        <begin position="89"/>
        <end position="142"/>
    </location>
</feature>
<dbReference type="InterPro" id="IPR039399">
    <property type="entry name" value="Deltex_C_sf"/>
</dbReference>
<evidence type="ECO:0000256" key="2">
    <source>
        <dbReference type="ARBA" id="ARBA00004906"/>
    </source>
</evidence>
<keyword evidence="3 5" id="KW-0808">Transferase</keyword>
<evidence type="ECO:0000313" key="9">
    <source>
        <dbReference type="EMBL" id="KAF6384623.1"/>
    </source>
</evidence>
<evidence type="ECO:0000256" key="4">
    <source>
        <dbReference type="ARBA" id="ARBA00022723"/>
    </source>
</evidence>
<dbReference type="InterPro" id="IPR039396">
    <property type="entry name" value="Deltex_C"/>
</dbReference>
<evidence type="ECO:0000313" key="10">
    <source>
        <dbReference type="Proteomes" id="UP000585614"/>
    </source>
</evidence>
<dbReference type="UniPathway" id="UPA00143"/>
<sequence>MASNRRSPSPLLVRVSETDLQQPLHRKLERYLQSRRSGGGECTVRPLGPGAPGTFVVEFVERAAKEGVLKKEKHQIVVKDKPVPIFLEPTENPIEKNRRPRMSSLTQSHEGVRSDEKHPPEEHIPNAVDSCGQKEKHPNPGEKYFGIQRTAFLPDNEEGGEVLRLLRRAFQQKLIFTVGDSRVSGASNVITWNDIHHKTSQRGGPDRYGYPDPNYLKRVKQELKDKGIE</sequence>
<name>A0A7J8ADK9_RHIFE</name>
<keyword evidence="5" id="KW-0862">Zinc</keyword>
<feature type="compositionally biased region" description="Basic and acidic residues" evidence="6">
    <location>
        <begin position="110"/>
        <end position="124"/>
    </location>
</feature>